<dbReference type="OrthoDB" id="2017893at2759"/>
<feature type="domain" description="Tyrosine specific protein phosphatases" evidence="8">
    <location>
        <begin position="68"/>
        <end position="126"/>
    </location>
</feature>
<dbReference type="PIRSF" id="PIRSF000941">
    <property type="entry name" value="DUSP12"/>
    <property type="match status" value="1"/>
</dbReference>
<evidence type="ECO:0000259" key="8">
    <source>
        <dbReference type="PROSITE" id="PS50056"/>
    </source>
</evidence>
<dbReference type="eggNOG" id="KOG1716">
    <property type="taxonomic scope" value="Eukaryota"/>
</dbReference>
<evidence type="ECO:0000313" key="9">
    <source>
        <dbReference type="EMBL" id="EME38573.1"/>
    </source>
</evidence>
<evidence type="ECO:0000313" key="10">
    <source>
        <dbReference type="Proteomes" id="UP000016933"/>
    </source>
</evidence>
<keyword evidence="4" id="KW-0904">Protein phosphatase</keyword>
<sequence length="323" mass="36062">MSLLDRVQGDDELYIGGLFTLRRREALQTTGITHVLSVLRFQPDAELFAGYQQKVVEVDDVDDENLLQHFPETNKFIQDGLDSGGGVLVHCAMGKSRSATCVCAYLIHRYGISPDEALARIRENRPLAEPNEGFWEQLELYHEMGAPEDLESTPAYQRWVYLQEVKLSRACGQAPEAEKIRFEDEHSQGSGSADFDLRCRKCRRTLATSQYLIAHQPRVSDQSSKQASSACSHYFLDPLSWMRPELEQGKLDGRLECPKCKTNVGKYAWQGMQCSCSDWVVPGISLAKGKLDEVKSRTSSGPGFGIRVPPSANGKGGQGWENL</sequence>
<name>N1PCJ5_DOTSN</name>
<feature type="domain" description="Tyrosine-protein phosphatase" evidence="7">
    <location>
        <begin position="5"/>
        <end position="147"/>
    </location>
</feature>
<organism evidence="9 10">
    <name type="scientific">Dothistroma septosporum (strain NZE10 / CBS 128990)</name>
    <name type="common">Red band needle blight fungus</name>
    <name type="synonym">Mycosphaerella pini</name>
    <dbReference type="NCBI Taxonomy" id="675120"/>
    <lineage>
        <taxon>Eukaryota</taxon>
        <taxon>Fungi</taxon>
        <taxon>Dikarya</taxon>
        <taxon>Ascomycota</taxon>
        <taxon>Pezizomycotina</taxon>
        <taxon>Dothideomycetes</taxon>
        <taxon>Dothideomycetidae</taxon>
        <taxon>Mycosphaerellales</taxon>
        <taxon>Mycosphaerellaceae</taxon>
        <taxon>Dothistroma</taxon>
    </lineage>
</organism>
<dbReference type="InterPro" id="IPR020422">
    <property type="entry name" value="TYR_PHOSPHATASE_DUAL_dom"/>
</dbReference>
<protein>
    <recommendedName>
        <fullName evidence="2">protein-tyrosine-phosphatase</fullName>
        <ecNumber evidence="2">3.1.3.48</ecNumber>
    </recommendedName>
</protein>
<gene>
    <name evidence="9" type="ORF">DOTSEDRAFT_75928</name>
</gene>
<dbReference type="SMART" id="SM00195">
    <property type="entry name" value="DSPc"/>
    <property type="match status" value="1"/>
</dbReference>
<evidence type="ECO:0000256" key="6">
    <source>
        <dbReference type="SAM" id="MobiDB-lite"/>
    </source>
</evidence>
<evidence type="ECO:0000256" key="2">
    <source>
        <dbReference type="ARBA" id="ARBA00013064"/>
    </source>
</evidence>
<dbReference type="PANTHER" id="PTHR45848:SF4">
    <property type="entry name" value="DUAL SPECIFICITY PROTEIN PHOSPHATASE 12"/>
    <property type="match status" value="1"/>
</dbReference>
<dbReference type="InterPro" id="IPR016130">
    <property type="entry name" value="Tyr_Pase_AS"/>
</dbReference>
<dbReference type="GO" id="GO:0008138">
    <property type="term" value="F:protein tyrosine/serine/threonine phosphatase activity"/>
    <property type="evidence" value="ECO:0007669"/>
    <property type="project" value="InterPro"/>
</dbReference>
<dbReference type="Pfam" id="PF00782">
    <property type="entry name" value="DSPc"/>
    <property type="match status" value="1"/>
</dbReference>
<feature type="region of interest" description="Disordered" evidence="6">
    <location>
        <begin position="296"/>
        <end position="323"/>
    </location>
</feature>
<dbReference type="PANTHER" id="PTHR45848">
    <property type="entry name" value="DUAL SPECIFICITY PROTEIN PHOSPHATASE 12 FAMILY MEMBER"/>
    <property type="match status" value="1"/>
</dbReference>
<keyword evidence="10" id="KW-1185">Reference proteome</keyword>
<dbReference type="STRING" id="675120.N1PCJ5"/>
<evidence type="ECO:0000256" key="5">
    <source>
        <dbReference type="PIRSR" id="PIRSR000941-50"/>
    </source>
</evidence>
<dbReference type="GO" id="GO:0005634">
    <property type="term" value="C:nucleus"/>
    <property type="evidence" value="ECO:0007669"/>
    <property type="project" value="TreeGrafter"/>
</dbReference>
<dbReference type="InterPro" id="IPR016278">
    <property type="entry name" value="DUSP12"/>
</dbReference>
<dbReference type="EMBL" id="KB446547">
    <property type="protein sequence ID" value="EME38573.1"/>
    <property type="molecule type" value="Genomic_DNA"/>
</dbReference>
<dbReference type="Gene3D" id="3.90.190.10">
    <property type="entry name" value="Protein tyrosine phosphatase superfamily"/>
    <property type="match status" value="1"/>
</dbReference>
<dbReference type="SUPFAM" id="SSF52799">
    <property type="entry name" value="(Phosphotyrosine protein) phosphatases II"/>
    <property type="match status" value="1"/>
</dbReference>
<dbReference type="PROSITE" id="PS50054">
    <property type="entry name" value="TYR_PHOSPHATASE_DUAL"/>
    <property type="match status" value="1"/>
</dbReference>
<evidence type="ECO:0000256" key="4">
    <source>
        <dbReference type="ARBA" id="ARBA00022912"/>
    </source>
</evidence>
<proteinExistence type="inferred from homology"/>
<dbReference type="InterPro" id="IPR000387">
    <property type="entry name" value="Tyr_Pase_dom"/>
</dbReference>
<dbReference type="AlphaFoldDB" id="N1PCJ5"/>
<feature type="active site" description="Phosphocysteine intermediate" evidence="5">
    <location>
        <position position="91"/>
    </location>
</feature>
<reference evidence="9 10" key="2">
    <citation type="journal article" date="2012" name="PLoS Pathog.">
        <title>Diverse lifestyles and strategies of plant pathogenesis encoded in the genomes of eighteen Dothideomycetes fungi.</title>
        <authorList>
            <person name="Ohm R.A."/>
            <person name="Feau N."/>
            <person name="Henrissat B."/>
            <person name="Schoch C.L."/>
            <person name="Horwitz B.A."/>
            <person name="Barry K.W."/>
            <person name="Condon B.J."/>
            <person name="Copeland A.C."/>
            <person name="Dhillon B."/>
            <person name="Glaser F."/>
            <person name="Hesse C.N."/>
            <person name="Kosti I."/>
            <person name="LaButti K."/>
            <person name="Lindquist E.A."/>
            <person name="Lucas S."/>
            <person name="Salamov A.A."/>
            <person name="Bradshaw R.E."/>
            <person name="Ciuffetti L."/>
            <person name="Hamelin R.C."/>
            <person name="Kema G.H.J."/>
            <person name="Lawrence C."/>
            <person name="Scott J.A."/>
            <person name="Spatafora J.W."/>
            <person name="Turgeon B.G."/>
            <person name="de Wit P.J.G.M."/>
            <person name="Zhong S."/>
            <person name="Goodwin S.B."/>
            <person name="Grigoriev I.V."/>
        </authorList>
    </citation>
    <scope>NUCLEOTIDE SEQUENCE [LARGE SCALE GENOMIC DNA]</scope>
    <source>
        <strain evidence="10">NZE10 / CBS 128990</strain>
    </source>
</reference>
<feature type="compositionally biased region" description="Gly residues" evidence="6">
    <location>
        <begin position="314"/>
        <end position="323"/>
    </location>
</feature>
<reference evidence="10" key="1">
    <citation type="journal article" date="2012" name="PLoS Genet.">
        <title>The genomes of the fungal plant pathogens Cladosporium fulvum and Dothistroma septosporum reveal adaptation to different hosts and lifestyles but also signatures of common ancestry.</title>
        <authorList>
            <person name="de Wit P.J.G.M."/>
            <person name="van der Burgt A."/>
            <person name="Oekmen B."/>
            <person name="Stergiopoulos I."/>
            <person name="Abd-Elsalam K.A."/>
            <person name="Aerts A.L."/>
            <person name="Bahkali A.H."/>
            <person name="Beenen H.G."/>
            <person name="Chettri P."/>
            <person name="Cox M.P."/>
            <person name="Datema E."/>
            <person name="de Vries R.P."/>
            <person name="Dhillon B."/>
            <person name="Ganley A.R."/>
            <person name="Griffiths S.A."/>
            <person name="Guo Y."/>
            <person name="Hamelin R.C."/>
            <person name="Henrissat B."/>
            <person name="Kabir M.S."/>
            <person name="Jashni M.K."/>
            <person name="Kema G."/>
            <person name="Klaubauf S."/>
            <person name="Lapidus A."/>
            <person name="Levasseur A."/>
            <person name="Lindquist E."/>
            <person name="Mehrabi R."/>
            <person name="Ohm R.A."/>
            <person name="Owen T.J."/>
            <person name="Salamov A."/>
            <person name="Schwelm A."/>
            <person name="Schijlen E."/>
            <person name="Sun H."/>
            <person name="van den Burg H.A."/>
            <person name="van Ham R.C.H.J."/>
            <person name="Zhang S."/>
            <person name="Goodwin S.B."/>
            <person name="Grigoriev I.V."/>
            <person name="Collemare J."/>
            <person name="Bradshaw R.E."/>
        </authorList>
    </citation>
    <scope>NUCLEOTIDE SEQUENCE [LARGE SCALE GENOMIC DNA]</scope>
    <source>
        <strain evidence="10">NZE10 / CBS 128990</strain>
    </source>
</reference>
<dbReference type="Proteomes" id="UP000016933">
    <property type="component" value="Unassembled WGS sequence"/>
</dbReference>
<dbReference type="GO" id="GO:0004725">
    <property type="term" value="F:protein tyrosine phosphatase activity"/>
    <property type="evidence" value="ECO:0007669"/>
    <property type="project" value="UniProtKB-EC"/>
</dbReference>
<dbReference type="PROSITE" id="PS00383">
    <property type="entry name" value="TYR_PHOSPHATASE_1"/>
    <property type="match status" value="1"/>
</dbReference>
<keyword evidence="3" id="KW-0378">Hydrolase</keyword>
<dbReference type="PROSITE" id="PS50056">
    <property type="entry name" value="TYR_PHOSPHATASE_2"/>
    <property type="match status" value="1"/>
</dbReference>
<evidence type="ECO:0000256" key="3">
    <source>
        <dbReference type="ARBA" id="ARBA00022801"/>
    </source>
</evidence>
<evidence type="ECO:0000259" key="7">
    <source>
        <dbReference type="PROSITE" id="PS50054"/>
    </source>
</evidence>
<dbReference type="InterPro" id="IPR000340">
    <property type="entry name" value="Dual-sp_phosphatase_cat-dom"/>
</dbReference>
<accession>N1PCJ5</accession>
<dbReference type="CDD" id="cd14518">
    <property type="entry name" value="DSP_fungal_YVH1"/>
    <property type="match status" value="1"/>
</dbReference>
<comment type="similarity">
    <text evidence="1">Belongs to the protein-tyrosine phosphatase family. Non-receptor class dual specificity subfamily.</text>
</comment>
<dbReference type="InterPro" id="IPR029021">
    <property type="entry name" value="Prot-tyrosine_phosphatase-like"/>
</dbReference>
<evidence type="ECO:0000256" key="1">
    <source>
        <dbReference type="ARBA" id="ARBA00008601"/>
    </source>
</evidence>
<dbReference type="HOGENOM" id="CLU_023312_0_2_1"/>
<dbReference type="EC" id="3.1.3.48" evidence="2"/>
<dbReference type="OMA" id="FAWQGMQ"/>